<dbReference type="GO" id="GO:0001666">
    <property type="term" value="P:response to hypoxia"/>
    <property type="evidence" value="ECO:0007669"/>
    <property type="project" value="TreeGrafter"/>
</dbReference>
<dbReference type="GO" id="GO:0004144">
    <property type="term" value="F:diacylglycerol O-acyltransferase activity"/>
    <property type="evidence" value="ECO:0007669"/>
    <property type="project" value="UniProtKB-EC"/>
</dbReference>
<dbReference type="GO" id="GO:0019432">
    <property type="term" value="P:triglyceride biosynthetic process"/>
    <property type="evidence" value="ECO:0007669"/>
    <property type="project" value="UniProtKB-UniPathway"/>
</dbReference>
<evidence type="ECO:0000256" key="7">
    <source>
        <dbReference type="ARBA" id="ARBA00022798"/>
    </source>
</evidence>
<dbReference type="InterPro" id="IPR045034">
    <property type="entry name" value="O-acyltransferase_WSD1-like"/>
</dbReference>
<name>A0A138AWC1_9ACTN</name>
<feature type="domain" description="O-acyltransferase WSD1-like N-terminal" evidence="12">
    <location>
        <begin position="7"/>
        <end position="274"/>
    </location>
</feature>
<protein>
    <recommendedName>
        <fullName evidence="4 11">Diacylglycerol O-acyltransferase</fullName>
        <ecNumber evidence="4 11">2.3.1.20</ecNumber>
    </recommendedName>
</protein>
<dbReference type="Pfam" id="PF06974">
    <property type="entry name" value="WS_DGAT_C"/>
    <property type="match status" value="1"/>
</dbReference>
<dbReference type="EMBL" id="LSRE01000001">
    <property type="protein sequence ID" value="KXP01600.1"/>
    <property type="molecule type" value="Genomic_DNA"/>
</dbReference>
<sequence>MSYMPVTDSMFLLAESREHPMHVGGLQLFTPPEGAGPDFVRSVVETMRGRTEISEKFGRRPADPVGILGNTWWSSVGDLDMDYYVRHSALPKPGRIRELFQQVSLWHETLLDRHRPMWEVHVVEGLEDGRYAVFSKVHHSLVDGVSALRYMTLALSNDPNDMEGRVVWQPGLGRRKKATAPATEKSGGLLPFNPLDTVKQVGGLTGEVLGMLPASLKVAGSAFRDHDYTAPFQAPHTIFNVPIGGARRFVAQSYSLDRIDAVRKAAGATVNDVVLAMCGGALRAYLAELGELPDRSLTAMVPVSLRKDADDVESSNAVGAVIATLGTDLPEASERLEVIRESVISARKVMGELSPLQVLALSGANIAGLAPGFLPNYTGRTRPPFNLIISNVPGPREAMYWNGAHLDGVYPASIPWEGQAVNITICTNNRNLEFGITACRTSVPHVQRIIHHLEDALAELERAFT</sequence>
<comment type="similarity">
    <text evidence="3 11">Belongs to the long-chain O-acyltransferase family.</text>
</comment>
<dbReference type="GO" id="GO:0006071">
    <property type="term" value="P:glycerol metabolic process"/>
    <property type="evidence" value="ECO:0007669"/>
    <property type="project" value="UniProtKB-KW"/>
</dbReference>
<evidence type="ECO:0000259" key="12">
    <source>
        <dbReference type="Pfam" id="PF03007"/>
    </source>
</evidence>
<evidence type="ECO:0000256" key="8">
    <source>
        <dbReference type="ARBA" id="ARBA00023098"/>
    </source>
</evidence>
<evidence type="ECO:0000256" key="10">
    <source>
        <dbReference type="ARBA" id="ARBA00048109"/>
    </source>
</evidence>
<evidence type="ECO:0000256" key="5">
    <source>
        <dbReference type="ARBA" id="ARBA00022516"/>
    </source>
</evidence>
<evidence type="ECO:0000313" key="14">
    <source>
        <dbReference type="EMBL" id="KXP01600.1"/>
    </source>
</evidence>
<evidence type="ECO:0000256" key="11">
    <source>
        <dbReference type="RuleBase" id="RU361241"/>
    </source>
</evidence>
<proteinExistence type="inferred from homology"/>
<dbReference type="InterPro" id="IPR014292">
    <property type="entry name" value="Acyl_transf_WS/DGAT"/>
</dbReference>
<evidence type="ECO:0000259" key="13">
    <source>
        <dbReference type="Pfam" id="PF06974"/>
    </source>
</evidence>
<gene>
    <name evidence="15" type="ORF">AXK60_02290</name>
    <name evidence="14" type="ORF">AXK61_02035</name>
</gene>
<dbReference type="NCBIfam" id="TIGR02946">
    <property type="entry name" value="acyl_WS_DGAT"/>
    <property type="match status" value="1"/>
</dbReference>
<keyword evidence="7 11" id="KW-0319">Glycerol metabolism</keyword>
<dbReference type="InterPro" id="IPR004255">
    <property type="entry name" value="O-acyltransferase_WSD1_N"/>
</dbReference>
<dbReference type="EC" id="2.3.1.20" evidence="4 11"/>
<evidence type="ECO:0000256" key="9">
    <source>
        <dbReference type="ARBA" id="ARBA00023315"/>
    </source>
</evidence>
<keyword evidence="8 11" id="KW-0443">Lipid metabolism</keyword>
<comment type="pathway">
    <text evidence="2">Lipid metabolism.</text>
</comment>
<evidence type="ECO:0000256" key="3">
    <source>
        <dbReference type="ARBA" id="ARBA00009587"/>
    </source>
</evidence>
<dbReference type="PANTHER" id="PTHR31650:SF1">
    <property type="entry name" value="WAX ESTER SYNTHASE_DIACYLGLYCEROL ACYLTRANSFERASE 4-RELATED"/>
    <property type="match status" value="1"/>
</dbReference>
<keyword evidence="6 11" id="KW-0808">Transferase</keyword>
<dbReference type="Pfam" id="PF03007">
    <property type="entry name" value="WS_DGAT_cat"/>
    <property type="match status" value="1"/>
</dbReference>
<keyword evidence="17" id="KW-1185">Reference proteome</keyword>
<evidence type="ECO:0000313" key="17">
    <source>
        <dbReference type="Proteomes" id="UP000070409"/>
    </source>
</evidence>
<dbReference type="PANTHER" id="PTHR31650">
    <property type="entry name" value="O-ACYLTRANSFERASE (WSD1-LIKE) FAMILY PROTEIN"/>
    <property type="match status" value="1"/>
</dbReference>
<reference evidence="16" key="2">
    <citation type="submission" date="2016-02" db="EMBL/GenBank/DDBJ databases">
        <authorList>
            <person name="Wen L."/>
            <person name="He K."/>
            <person name="Yang H."/>
        </authorList>
    </citation>
    <scope>NUCLEOTIDE SEQUENCE [LARGE SCALE GENOMIC DNA]</scope>
    <source>
        <strain evidence="16">JCM 15929</strain>
    </source>
</reference>
<comment type="pathway">
    <text evidence="1 11">Glycerolipid metabolism; triacylglycerol biosynthesis.</text>
</comment>
<dbReference type="OrthoDB" id="9810950at2"/>
<reference evidence="15" key="3">
    <citation type="submission" date="2016-02" db="EMBL/GenBank/DDBJ databases">
        <authorList>
            <person name="Teng J.L."/>
            <person name="Yang Y."/>
            <person name="Huang Y."/>
            <person name="Guo F."/>
            <person name="Wei W."/>
            <person name="Chen J.H."/>
            <person name="Wong S.Y."/>
            <person name="Lau S.K."/>
            <person name="Woo P.C."/>
        </authorList>
    </citation>
    <scope>NUCLEOTIDE SEQUENCE</scope>
    <source>
        <strain evidence="15">JCM 15929</strain>
    </source>
</reference>
<dbReference type="GO" id="GO:0051701">
    <property type="term" value="P:biological process involved in interaction with host"/>
    <property type="evidence" value="ECO:0007669"/>
    <property type="project" value="TreeGrafter"/>
</dbReference>
<dbReference type="Proteomes" id="UP000070409">
    <property type="component" value="Unassembled WGS sequence"/>
</dbReference>
<evidence type="ECO:0000313" key="16">
    <source>
        <dbReference type="Proteomes" id="UP000070258"/>
    </source>
</evidence>
<evidence type="ECO:0000256" key="4">
    <source>
        <dbReference type="ARBA" id="ARBA00013244"/>
    </source>
</evidence>
<organism evidence="15 16">
    <name type="scientific">Tsukamurella pseudospumae</name>
    <dbReference type="NCBI Taxonomy" id="239498"/>
    <lineage>
        <taxon>Bacteria</taxon>
        <taxon>Bacillati</taxon>
        <taxon>Actinomycetota</taxon>
        <taxon>Actinomycetes</taxon>
        <taxon>Mycobacteriales</taxon>
        <taxon>Tsukamurellaceae</taxon>
        <taxon>Tsukamurella</taxon>
    </lineage>
</organism>
<comment type="catalytic activity">
    <reaction evidence="10 11">
        <text>an acyl-CoA + a 1,2-diacyl-sn-glycerol = a triacyl-sn-glycerol + CoA</text>
        <dbReference type="Rhea" id="RHEA:10868"/>
        <dbReference type="ChEBI" id="CHEBI:17815"/>
        <dbReference type="ChEBI" id="CHEBI:57287"/>
        <dbReference type="ChEBI" id="CHEBI:58342"/>
        <dbReference type="ChEBI" id="CHEBI:64615"/>
        <dbReference type="EC" id="2.3.1.20"/>
    </reaction>
</comment>
<keyword evidence="5 11" id="KW-0444">Lipid biosynthesis</keyword>
<dbReference type="Proteomes" id="UP000070258">
    <property type="component" value="Unassembled WGS sequence"/>
</dbReference>
<evidence type="ECO:0000256" key="2">
    <source>
        <dbReference type="ARBA" id="ARBA00005189"/>
    </source>
</evidence>
<evidence type="ECO:0000256" key="6">
    <source>
        <dbReference type="ARBA" id="ARBA00022679"/>
    </source>
</evidence>
<evidence type="ECO:0000313" key="15">
    <source>
        <dbReference type="EMBL" id="KXP14734.1"/>
    </source>
</evidence>
<reference evidence="14 17" key="1">
    <citation type="submission" date="2016-02" db="EMBL/GenBank/DDBJ databases">
        <authorList>
            <person name="Teng J.L."/>
            <person name="Tang Y."/>
            <person name="Huang Y."/>
            <person name="Guo F."/>
            <person name="Wei W."/>
            <person name="Chen J.H."/>
            <person name="Wong S.Y."/>
            <person name="Lau S.K."/>
            <person name="Woo P.C."/>
        </authorList>
    </citation>
    <scope>NUCLEOTIDE SEQUENCE [LARGE SCALE GENOMIC DNA]</scope>
    <source>
        <strain evidence="14 17">JCM 13375</strain>
    </source>
</reference>
<feature type="domain" description="O-acyltransferase WSD1 C-terminal" evidence="13">
    <location>
        <begin position="316"/>
        <end position="460"/>
    </location>
</feature>
<dbReference type="EMBL" id="LSRF01000001">
    <property type="protein sequence ID" value="KXP14734.1"/>
    <property type="molecule type" value="Genomic_DNA"/>
</dbReference>
<dbReference type="STRING" id="239498.AXK60_02290"/>
<accession>A0A138AWC1</accession>
<dbReference type="AlphaFoldDB" id="A0A138AWC1"/>
<dbReference type="GO" id="GO:0071731">
    <property type="term" value="P:response to nitric oxide"/>
    <property type="evidence" value="ECO:0007669"/>
    <property type="project" value="TreeGrafter"/>
</dbReference>
<comment type="caution">
    <text evidence="15">The sequence shown here is derived from an EMBL/GenBank/DDBJ whole genome shotgun (WGS) entry which is preliminary data.</text>
</comment>
<evidence type="ECO:0000256" key="1">
    <source>
        <dbReference type="ARBA" id="ARBA00004771"/>
    </source>
</evidence>
<dbReference type="UniPathway" id="UPA00282"/>
<dbReference type="InterPro" id="IPR009721">
    <property type="entry name" value="O-acyltransferase_WSD1_C"/>
</dbReference>
<dbReference type="GO" id="GO:0005886">
    <property type="term" value="C:plasma membrane"/>
    <property type="evidence" value="ECO:0007669"/>
    <property type="project" value="TreeGrafter"/>
</dbReference>
<keyword evidence="9 11" id="KW-0012">Acyltransferase</keyword>